<gene>
    <name evidence="7" type="ORF">SASPL_134469</name>
</gene>
<evidence type="ECO:0000256" key="4">
    <source>
        <dbReference type="ARBA" id="ARBA00023306"/>
    </source>
</evidence>
<keyword evidence="8" id="KW-1185">Reference proteome</keyword>
<evidence type="ECO:0000313" key="8">
    <source>
        <dbReference type="Proteomes" id="UP000298416"/>
    </source>
</evidence>
<reference evidence="7" key="1">
    <citation type="submission" date="2018-01" db="EMBL/GenBank/DDBJ databases">
        <authorList>
            <person name="Mao J.F."/>
        </authorList>
    </citation>
    <scope>NUCLEOTIDE SEQUENCE</scope>
    <source>
        <strain evidence="7">Huo1</strain>
        <tissue evidence="7">Leaf</tissue>
    </source>
</reference>
<evidence type="ECO:0000313" key="7">
    <source>
        <dbReference type="EMBL" id="KAG6406857.1"/>
    </source>
</evidence>
<dbReference type="CDD" id="cd20543">
    <property type="entry name" value="CYCLIN_AtCycD-like_rpt1"/>
    <property type="match status" value="1"/>
</dbReference>
<dbReference type="AlphaFoldDB" id="A0A8X8ZJ28"/>
<evidence type="ECO:0000259" key="6">
    <source>
        <dbReference type="SMART" id="SM00385"/>
    </source>
</evidence>
<dbReference type="SUPFAM" id="SSF47954">
    <property type="entry name" value="Cyclin-like"/>
    <property type="match status" value="1"/>
</dbReference>
<dbReference type="Proteomes" id="UP000298416">
    <property type="component" value="Unassembled WGS sequence"/>
</dbReference>
<evidence type="ECO:0000256" key="1">
    <source>
        <dbReference type="ARBA" id="ARBA00009065"/>
    </source>
</evidence>
<keyword evidence="4" id="KW-0131">Cell cycle</keyword>
<dbReference type="InterPro" id="IPR013763">
    <property type="entry name" value="Cyclin-like_dom"/>
</dbReference>
<keyword evidence="3 5" id="KW-0195">Cyclin</keyword>
<keyword evidence="2" id="KW-0132">Cell division</keyword>
<comment type="similarity">
    <text evidence="1">Belongs to the cyclin family. Cyclin D subfamily.</text>
</comment>
<reference evidence="7" key="2">
    <citation type="submission" date="2020-08" db="EMBL/GenBank/DDBJ databases">
        <title>Plant Genome Project.</title>
        <authorList>
            <person name="Zhang R.-G."/>
        </authorList>
    </citation>
    <scope>NUCLEOTIDE SEQUENCE</scope>
    <source>
        <strain evidence="7">Huo1</strain>
        <tissue evidence="7">Leaf</tissue>
    </source>
</reference>
<dbReference type="GO" id="GO:0051301">
    <property type="term" value="P:cell division"/>
    <property type="evidence" value="ECO:0007669"/>
    <property type="project" value="UniProtKB-KW"/>
</dbReference>
<evidence type="ECO:0000256" key="2">
    <source>
        <dbReference type="ARBA" id="ARBA00022618"/>
    </source>
</evidence>
<dbReference type="FunFam" id="1.10.472.10:FF:000069">
    <property type="entry name" value="Cyclin-D5-1"/>
    <property type="match status" value="1"/>
</dbReference>
<dbReference type="Pfam" id="PF00134">
    <property type="entry name" value="Cyclin_N"/>
    <property type="match status" value="1"/>
</dbReference>
<organism evidence="7">
    <name type="scientific">Salvia splendens</name>
    <name type="common">Scarlet sage</name>
    <dbReference type="NCBI Taxonomy" id="180675"/>
    <lineage>
        <taxon>Eukaryota</taxon>
        <taxon>Viridiplantae</taxon>
        <taxon>Streptophyta</taxon>
        <taxon>Embryophyta</taxon>
        <taxon>Tracheophyta</taxon>
        <taxon>Spermatophyta</taxon>
        <taxon>Magnoliopsida</taxon>
        <taxon>eudicotyledons</taxon>
        <taxon>Gunneridae</taxon>
        <taxon>Pentapetalae</taxon>
        <taxon>asterids</taxon>
        <taxon>lamiids</taxon>
        <taxon>Lamiales</taxon>
        <taxon>Lamiaceae</taxon>
        <taxon>Nepetoideae</taxon>
        <taxon>Mentheae</taxon>
        <taxon>Salviinae</taxon>
        <taxon>Salvia</taxon>
        <taxon>Salvia subgen. Calosphace</taxon>
        <taxon>core Calosphace</taxon>
    </lineage>
</organism>
<dbReference type="InterPro" id="IPR006671">
    <property type="entry name" value="Cyclin_N"/>
</dbReference>
<protein>
    <recommendedName>
        <fullName evidence="6">Cyclin-like domain-containing protein</fullName>
    </recommendedName>
</protein>
<evidence type="ECO:0000256" key="3">
    <source>
        <dbReference type="ARBA" id="ARBA00023127"/>
    </source>
</evidence>
<dbReference type="PANTHER" id="PTHR10177">
    <property type="entry name" value="CYCLINS"/>
    <property type="match status" value="1"/>
</dbReference>
<evidence type="ECO:0000256" key="5">
    <source>
        <dbReference type="RuleBase" id="RU000383"/>
    </source>
</evidence>
<comment type="caution">
    <text evidence="7">The sequence shown here is derived from an EMBL/GenBank/DDBJ whole genome shotgun (WGS) entry which is preliminary data.</text>
</comment>
<dbReference type="Gene3D" id="1.10.472.10">
    <property type="entry name" value="Cyclin-like"/>
    <property type="match status" value="2"/>
</dbReference>
<sequence length="311" mass="35225">MLSPNSLLCKEDLGSLACEDEEILVYENDDDYIQTLLDKEIRDGVSQMQDLLRNSWIQRGRLEGIDYILRKREVLGFGVQTAYASVAYLDRFLSIRSIDAEQSWAMRLLAMACLSLAAKMEEIRVPALSEFCVEDYNFESSVIQRMELLVLNALGWKMGSLTPFSFTTFFTSKFCDNNSPPKNWLSRVKEVILTSVRDAKIMCHRQSVISAAATLFVVDQELTKDALHLKIGCLTPPHSFNSDSIISCYNSFQEMEIERLNVGKGIESPVLSPIQFQAYGSSSANPLKRTRLVFDQMDESSNVDEKKKPKP</sequence>
<dbReference type="EMBL" id="PNBA02000012">
    <property type="protein sequence ID" value="KAG6406857.1"/>
    <property type="molecule type" value="Genomic_DNA"/>
</dbReference>
<feature type="domain" description="Cyclin-like" evidence="6">
    <location>
        <begin position="66"/>
        <end position="152"/>
    </location>
</feature>
<accession>A0A8X8ZJ28</accession>
<dbReference type="InterPro" id="IPR036915">
    <property type="entry name" value="Cyclin-like_sf"/>
</dbReference>
<proteinExistence type="inferred from homology"/>
<dbReference type="SMART" id="SM00385">
    <property type="entry name" value="CYCLIN"/>
    <property type="match status" value="1"/>
</dbReference>
<name>A0A8X8ZJ28_SALSN</name>
<dbReference type="InterPro" id="IPR039361">
    <property type="entry name" value="Cyclin"/>
</dbReference>